<evidence type="ECO:0000256" key="3">
    <source>
        <dbReference type="ARBA" id="ARBA00023163"/>
    </source>
</evidence>
<dbReference type="PANTHER" id="PTHR34580:SF3">
    <property type="entry name" value="PROTEIN PAFB"/>
    <property type="match status" value="1"/>
</dbReference>
<organism evidence="6 7">
    <name type="scientific">Actinopolymorpha singaporensis</name>
    <dbReference type="NCBI Taxonomy" id="117157"/>
    <lineage>
        <taxon>Bacteria</taxon>
        <taxon>Bacillati</taxon>
        <taxon>Actinomycetota</taxon>
        <taxon>Actinomycetes</taxon>
        <taxon>Propionibacteriales</taxon>
        <taxon>Actinopolymorphaceae</taxon>
        <taxon>Actinopolymorpha</taxon>
    </lineage>
</organism>
<sequence length="360" mass="39333">MPPPTDNRPRTAHPAPKGWPPTARARKNRRVMDVMDTAARLLRLLSLLQARTHWPGEELSERLGVTPRTVRRDVTRLRSLGYPVQAELGTHGGYRLGASGRLPPLLLDDDEAVAIAVGLGVAATTAVSGVADGAVAALAKLDQVLPVRLRERVSAVRASTVQLPGPELPRVDADVLVVLATGCRRTEGVRFGYLDHQGRAGERSVEPYRIVHTGRRWYLVARDRDRADWRTFRVDRVREPVLTGRHHEHTDPPDAVAMVSEGTNLAPWSIQARLRVPFGLAEARRRFPPSVGVLEPDGEPDEHNAPSAILRVAANDLGPLVSFVAGLDCEVDVLAPEELRVAVRDHGARLAARHGRPPPA</sequence>
<dbReference type="PROSITE" id="PS52050">
    <property type="entry name" value="WYL"/>
    <property type="match status" value="1"/>
</dbReference>
<keyword evidence="7" id="KW-1185">Reference proteome</keyword>
<dbReference type="Gene3D" id="1.10.10.10">
    <property type="entry name" value="Winged helix-like DNA-binding domain superfamily/Winged helix DNA-binding domain"/>
    <property type="match status" value="1"/>
</dbReference>
<evidence type="ECO:0000313" key="6">
    <source>
        <dbReference type="EMBL" id="SDT19858.1"/>
    </source>
</evidence>
<dbReference type="InterPro" id="IPR026881">
    <property type="entry name" value="WYL_dom"/>
</dbReference>
<dbReference type="InterPro" id="IPR028349">
    <property type="entry name" value="PafC-like"/>
</dbReference>
<dbReference type="PROSITE" id="PS51000">
    <property type="entry name" value="HTH_DEOR_2"/>
    <property type="match status" value="1"/>
</dbReference>
<proteinExistence type="predicted"/>
<dbReference type="Pfam" id="PF13280">
    <property type="entry name" value="WYL"/>
    <property type="match status" value="1"/>
</dbReference>
<dbReference type="PIRSF" id="PIRSF016838">
    <property type="entry name" value="PafC"/>
    <property type="match status" value="1"/>
</dbReference>
<dbReference type="GO" id="GO:0003677">
    <property type="term" value="F:DNA binding"/>
    <property type="evidence" value="ECO:0007669"/>
    <property type="project" value="UniProtKB-KW"/>
</dbReference>
<dbReference type="STRING" id="117157.SAMN04489717_5449"/>
<dbReference type="InterPro" id="IPR001034">
    <property type="entry name" value="DeoR_HTH"/>
</dbReference>
<name>A0A1H1YEA6_9ACTN</name>
<dbReference type="GO" id="GO:0003700">
    <property type="term" value="F:DNA-binding transcription factor activity"/>
    <property type="evidence" value="ECO:0007669"/>
    <property type="project" value="InterPro"/>
</dbReference>
<dbReference type="InterPro" id="IPR036388">
    <property type="entry name" value="WH-like_DNA-bd_sf"/>
</dbReference>
<dbReference type="InterPro" id="IPR057727">
    <property type="entry name" value="WCX_dom"/>
</dbReference>
<dbReference type="EMBL" id="LT629732">
    <property type="protein sequence ID" value="SDT19858.1"/>
    <property type="molecule type" value="Genomic_DNA"/>
</dbReference>
<evidence type="ECO:0000256" key="1">
    <source>
        <dbReference type="ARBA" id="ARBA00023015"/>
    </source>
</evidence>
<evidence type="ECO:0000259" key="5">
    <source>
        <dbReference type="PROSITE" id="PS51000"/>
    </source>
</evidence>
<keyword evidence="3" id="KW-0804">Transcription</keyword>
<evidence type="ECO:0000313" key="7">
    <source>
        <dbReference type="Proteomes" id="UP000198983"/>
    </source>
</evidence>
<dbReference type="AlphaFoldDB" id="A0A1H1YEA6"/>
<accession>A0A1H1YEA6</accession>
<dbReference type="InterPro" id="IPR036390">
    <property type="entry name" value="WH_DNA-bd_sf"/>
</dbReference>
<dbReference type="SUPFAM" id="SSF46785">
    <property type="entry name" value="Winged helix' DNA-binding domain"/>
    <property type="match status" value="1"/>
</dbReference>
<dbReference type="PROSITE" id="PS00894">
    <property type="entry name" value="HTH_DEOR_1"/>
    <property type="match status" value="1"/>
</dbReference>
<gene>
    <name evidence="6" type="ORF">SAMN04489717_5449</name>
</gene>
<dbReference type="Pfam" id="PF08279">
    <property type="entry name" value="HTH_11"/>
    <property type="match status" value="1"/>
</dbReference>
<dbReference type="InterPro" id="IPR018356">
    <property type="entry name" value="Tscrpt_reg_HTH_DeoR_CS"/>
</dbReference>
<keyword evidence="2 6" id="KW-0238">DNA-binding</keyword>
<protein>
    <submittedName>
        <fullName evidence="6">Predicted DNA-binding transcriptional regulator YafY, contains an HTH and WYL domains</fullName>
    </submittedName>
</protein>
<feature type="domain" description="HTH deoR-type" evidence="5">
    <location>
        <begin position="37"/>
        <end position="96"/>
    </location>
</feature>
<dbReference type="InterPro" id="IPR013196">
    <property type="entry name" value="HTH_11"/>
</dbReference>
<dbReference type="PANTHER" id="PTHR34580">
    <property type="match status" value="1"/>
</dbReference>
<reference evidence="6 7" key="1">
    <citation type="submission" date="2016-10" db="EMBL/GenBank/DDBJ databases">
        <authorList>
            <person name="de Groot N.N."/>
        </authorList>
    </citation>
    <scope>NUCLEOTIDE SEQUENCE [LARGE SCALE GENOMIC DNA]</scope>
    <source>
        <strain evidence="6 7">DSM 22024</strain>
    </source>
</reference>
<dbReference type="Proteomes" id="UP000198983">
    <property type="component" value="Chromosome I"/>
</dbReference>
<feature type="region of interest" description="Disordered" evidence="4">
    <location>
        <begin position="1"/>
        <end position="27"/>
    </location>
</feature>
<keyword evidence="1" id="KW-0805">Transcription regulation</keyword>
<evidence type="ECO:0000256" key="2">
    <source>
        <dbReference type="ARBA" id="ARBA00023125"/>
    </source>
</evidence>
<dbReference type="InterPro" id="IPR051534">
    <property type="entry name" value="CBASS_pafABC_assoc_protein"/>
</dbReference>
<evidence type="ECO:0000256" key="4">
    <source>
        <dbReference type="SAM" id="MobiDB-lite"/>
    </source>
</evidence>
<dbReference type="Pfam" id="PF25583">
    <property type="entry name" value="WCX"/>
    <property type="match status" value="1"/>
</dbReference>